<dbReference type="InterPro" id="IPR029058">
    <property type="entry name" value="AB_hydrolase_fold"/>
</dbReference>
<dbReference type="STRING" id="394096.DB31_2693"/>
<reference evidence="3 4" key="1">
    <citation type="submission" date="2014-04" db="EMBL/GenBank/DDBJ databases">
        <title>Genome assembly of Hyalangium minutum DSM 14724.</title>
        <authorList>
            <person name="Sharma G."/>
            <person name="Subramanian S."/>
        </authorList>
    </citation>
    <scope>NUCLEOTIDE SEQUENCE [LARGE SCALE GENOMIC DNA]</scope>
    <source>
        <strain evidence="3 4">DSM 14724</strain>
    </source>
</reference>
<comment type="caution">
    <text evidence="3">The sequence shown here is derived from an EMBL/GenBank/DDBJ whole genome shotgun (WGS) entry which is preliminary data.</text>
</comment>
<dbReference type="PANTHER" id="PTHR43039">
    <property type="entry name" value="ESTERASE-RELATED"/>
    <property type="match status" value="1"/>
</dbReference>
<dbReference type="Proteomes" id="UP000028725">
    <property type="component" value="Unassembled WGS sequence"/>
</dbReference>
<proteinExistence type="inferred from homology"/>
<gene>
    <name evidence="3" type="ORF">DB31_2693</name>
</gene>
<name>A0A085W7B2_9BACT</name>
<dbReference type="InterPro" id="IPR000073">
    <property type="entry name" value="AB_hydrolase_1"/>
</dbReference>
<protein>
    <submittedName>
        <fullName evidence="3">Hydrolase</fullName>
    </submittedName>
</protein>
<dbReference type="OrthoDB" id="8680283at2"/>
<evidence type="ECO:0000313" key="3">
    <source>
        <dbReference type="EMBL" id="KFE63575.1"/>
    </source>
</evidence>
<dbReference type="AlphaFoldDB" id="A0A085W7B2"/>
<evidence type="ECO:0000259" key="2">
    <source>
        <dbReference type="Pfam" id="PF12697"/>
    </source>
</evidence>
<evidence type="ECO:0000256" key="1">
    <source>
        <dbReference type="ARBA" id="ARBA00008645"/>
    </source>
</evidence>
<dbReference type="RefSeq" id="WP_044195965.1">
    <property type="nucleotide sequence ID" value="NZ_JMCB01000017.1"/>
</dbReference>
<sequence>MTALKRNNVRVLGNGKQPIVFAHGYGCDQAMWRFITPAFRENYQLILFDHVGAGQSDLSAYSRSKYGSLRGYAEDVLEICRELDLKDTLFVGHSVSSMIGVLAGIAEPARFSKLVLIGPSPCYINDGDYVGGFNRPDIEGLLESLESNYLGWSSSMAPAIMGNPDRPELGAELTNSFCRTNPEIAKHFARVTFLSDNRNDLPKLKVPSLILQCSDDLIAPEAVGRYLHQHLGDSELRVLKATGHCPHLSAPEETIEAMRAYLS</sequence>
<dbReference type="SUPFAM" id="SSF53474">
    <property type="entry name" value="alpha/beta-Hydrolases"/>
    <property type="match status" value="1"/>
</dbReference>
<keyword evidence="4" id="KW-1185">Reference proteome</keyword>
<dbReference type="PRINTS" id="PR00111">
    <property type="entry name" value="ABHYDROLASE"/>
</dbReference>
<dbReference type="PATRIC" id="fig|394096.3.peg.7024"/>
<dbReference type="EMBL" id="JMCB01000017">
    <property type="protein sequence ID" value="KFE63575.1"/>
    <property type="molecule type" value="Genomic_DNA"/>
</dbReference>
<comment type="similarity">
    <text evidence="1">Belongs to the AB hydrolase superfamily.</text>
</comment>
<feature type="domain" description="AB hydrolase-1" evidence="2">
    <location>
        <begin position="19"/>
        <end position="257"/>
    </location>
</feature>
<keyword evidence="3" id="KW-0378">Hydrolase</keyword>
<dbReference type="GO" id="GO:0016787">
    <property type="term" value="F:hydrolase activity"/>
    <property type="evidence" value="ECO:0007669"/>
    <property type="project" value="UniProtKB-KW"/>
</dbReference>
<organism evidence="3 4">
    <name type="scientific">Hyalangium minutum</name>
    <dbReference type="NCBI Taxonomy" id="394096"/>
    <lineage>
        <taxon>Bacteria</taxon>
        <taxon>Pseudomonadati</taxon>
        <taxon>Myxococcota</taxon>
        <taxon>Myxococcia</taxon>
        <taxon>Myxococcales</taxon>
        <taxon>Cystobacterineae</taxon>
        <taxon>Archangiaceae</taxon>
        <taxon>Hyalangium</taxon>
    </lineage>
</organism>
<dbReference type="Pfam" id="PF12697">
    <property type="entry name" value="Abhydrolase_6"/>
    <property type="match status" value="1"/>
</dbReference>
<dbReference type="Gene3D" id="3.40.50.1820">
    <property type="entry name" value="alpha/beta hydrolase"/>
    <property type="match status" value="1"/>
</dbReference>
<evidence type="ECO:0000313" key="4">
    <source>
        <dbReference type="Proteomes" id="UP000028725"/>
    </source>
</evidence>
<accession>A0A085W7B2</accession>